<evidence type="ECO:0000256" key="6">
    <source>
        <dbReference type="ARBA" id="ARBA00022777"/>
    </source>
</evidence>
<dbReference type="Proteomes" id="UP000007969">
    <property type="component" value="Chromosome"/>
</dbReference>
<dbReference type="GO" id="GO:0000155">
    <property type="term" value="F:phosphorelay sensor kinase activity"/>
    <property type="evidence" value="ECO:0007669"/>
    <property type="project" value="InterPro"/>
</dbReference>
<keyword evidence="8 9" id="KW-0472">Membrane</keyword>
<dbReference type="KEGG" id="ckr:CKR_2654"/>
<dbReference type="Gene3D" id="3.30.565.10">
    <property type="entry name" value="Histidine kinase-like ATPase, C-terminal domain"/>
    <property type="match status" value="1"/>
</dbReference>
<dbReference type="CDD" id="cd00082">
    <property type="entry name" value="HisKA"/>
    <property type="match status" value="1"/>
</dbReference>
<dbReference type="InterPro" id="IPR050351">
    <property type="entry name" value="BphY/WalK/GraS-like"/>
</dbReference>
<dbReference type="GO" id="GO:0016036">
    <property type="term" value="P:cellular response to phosphate starvation"/>
    <property type="evidence" value="ECO:0007669"/>
    <property type="project" value="TreeGrafter"/>
</dbReference>
<evidence type="ECO:0000256" key="2">
    <source>
        <dbReference type="ARBA" id="ARBA00004370"/>
    </source>
</evidence>
<gene>
    <name evidence="11" type="ordered locus">CKR_2654</name>
</gene>
<evidence type="ECO:0000256" key="4">
    <source>
        <dbReference type="ARBA" id="ARBA00022553"/>
    </source>
</evidence>
<reference evidence="12" key="1">
    <citation type="submission" date="2005-09" db="EMBL/GenBank/DDBJ databases">
        <title>Complete genome sequence of Clostridium kluyveri and comparative genomics of Clostridia species.</title>
        <authorList>
            <person name="Inui M."/>
            <person name="Nonaka H."/>
            <person name="Shinoda Y."/>
            <person name="Ikenaga Y."/>
            <person name="Abe M."/>
            <person name="Naito K."/>
            <person name="Vertes A.A."/>
            <person name="Yukawa H."/>
        </authorList>
    </citation>
    <scope>NUCLEOTIDE SEQUENCE [LARGE SCALE GENOMIC DNA]</scope>
    <source>
        <strain evidence="12">NBRC 12016</strain>
    </source>
</reference>
<dbReference type="SUPFAM" id="SSF47384">
    <property type="entry name" value="Homodimeric domain of signal transducing histidine kinase"/>
    <property type="match status" value="1"/>
</dbReference>
<keyword evidence="7" id="KW-0902">Two-component regulatory system</keyword>
<feature type="domain" description="Histidine kinase" evidence="10">
    <location>
        <begin position="223"/>
        <end position="440"/>
    </location>
</feature>
<evidence type="ECO:0000313" key="11">
    <source>
        <dbReference type="EMBL" id="BAH07705.1"/>
    </source>
</evidence>
<dbReference type="InterPro" id="IPR004358">
    <property type="entry name" value="Sig_transdc_His_kin-like_C"/>
</dbReference>
<dbReference type="GO" id="GO:0004721">
    <property type="term" value="F:phosphoprotein phosphatase activity"/>
    <property type="evidence" value="ECO:0007669"/>
    <property type="project" value="TreeGrafter"/>
</dbReference>
<comment type="subcellular location">
    <subcellularLocation>
        <location evidence="2">Membrane</location>
    </subcellularLocation>
</comment>
<evidence type="ECO:0000256" key="8">
    <source>
        <dbReference type="ARBA" id="ARBA00023136"/>
    </source>
</evidence>
<feature type="transmembrane region" description="Helical" evidence="9">
    <location>
        <begin position="180"/>
        <end position="203"/>
    </location>
</feature>
<dbReference type="FunFam" id="3.30.565.10:FF:000006">
    <property type="entry name" value="Sensor histidine kinase WalK"/>
    <property type="match status" value="1"/>
</dbReference>
<evidence type="ECO:0000256" key="9">
    <source>
        <dbReference type="SAM" id="Phobius"/>
    </source>
</evidence>
<keyword evidence="9" id="KW-0812">Transmembrane</keyword>
<name>B9E5D0_CLOK1</name>
<dbReference type="InterPro" id="IPR003594">
    <property type="entry name" value="HATPase_dom"/>
</dbReference>
<evidence type="ECO:0000256" key="1">
    <source>
        <dbReference type="ARBA" id="ARBA00000085"/>
    </source>
</evidence>
<dbReference type="AlphaFoldDB" id="B9E5D0"/>
<keyword evidence="6" id="KW-0418">Kinase</keyword>
<dbReference type="HOGENOM" id="CLU_000445_89_6_9"/>
<feature type="transmembrane region" description="Helical" evidence="9">
    <location>
        <begin position="12"/>
        <end position="35"/>
    </location>
</feature>
<proteinExistence type="predicted"/>
<dbReference type="InterPro" id="IPR036097">
    <property type="entry name" value="HisK_dim/P_sf"/>
</dbReference>
<dbReference type="InterPro" id="IPR003661">
    <property type="entry name" value="HisK_dim/P_dom"/>
</dbReference>
<dbReference type="PANTHER" id="PTHR45453:SF1">
    <property type="entry name" value="PHOSPHATE REGULON SENSOR PROTEIN PHOR"/>
    <property type="match status" value="1"/>
</dbReference>
<comment type="catalytic activity">
    <reaction evidence="1">
        <text>ATP + protein L-histidine = ADP + protein N-phospho-L-histidine.</text>
        <dbReference type="EC" id="2.7.13.3"/>
    </reaction>
</comment>
<evidence type="ECO:0000259" key="10">
    <source>
        <dbReference type="PROSITE" id="PS50109"/>
    </source>
</evidence>
<evidence type="ECO:0000256" key="3">
    <source>
        <dbReference type="ARBA" id="ARBA00012438"/>
    </source>
</evidence>
<evidence type="ECO:0000313" key="12">
    <source>
        <dbReference type="Proteomes" id="UP000007969"/>
    </source>
</evidence>
<dbReference type="Pfam" id="PF02518">
    <property type="entry name" value="HATPase_c"/>
    <property type="match status" value="1"/>
</dbReference>
<organism evidence="11 12">
    <name type="scientific">Clostridium kluyveri (strain NBRC 12016)</name>
    <dbReference type="NCBI Taxonomy" id="583346"/>
    <lineage>
        <taxon>Bacteria</taxon>
        <taxon>Bacillati</taxon>
        <taxon>Bacillota</taxon>
        <taxon>Clostridia</taxon>
        <taxon>Eubacteriales</taxon>
        <taxon>Clostridiaceae</taxon>
        <taxon>Clostridium</taxon>
    </lineage>
</organism>
<dbReference type="PRINTS" id="PR00344">
    <property type="entry name" value="BCTRLSENSOR"/>
</dbReference>
<dbReference type="SMART" id="SM00388">
    <property type="entry name" value="HisKA"/>
    <property type="match status" value="1"/>
</dbReference>
<dbReference type="PROSITE" id="PS50109">
    <property type="entry name" value="HIS_KIN"/>
    <property type="match status" value="1"/>
</dbReference>
<evidence type="ECO:0000256" key="7">
    <source>
        <dbReference type="ARBA" id="ARBA00023012"/>
    </source>
</evidence>
<keyword evidence="9" id="KW-1133">Transmembrane helix</keyword>
<sequence>MANNMFKRLRNKFLILNMSIISVMMITAFAVIYTITYNDMQMENQNKLLSLPVIKLESNSNPPKTNGSVSAGLHVIRNIPSDYSLSFSIRVDSDGKVSDIDSYIDMSDENYHKAAELAWSNKKNNSTINLDGKLWEYTLSPIVENHIIFQNGQQSVNTTDKGYDIKFLDVTDTHKTLGELLATFIVVGIVMLIVIFVISLYFANRAIKPIAEVWEKQKQLVADASHELKTPLAIINANSDALLAVQEETIKSQKKWLHYIKAEICRMTKLINDLLYLAKTENTSVRRIYSSLDISSIVNNVVLSMEAIAFEKDIKFSHKVEQDIMVKGDPEQIKQVVMILLDNAIKYTDEKGYINISLKKTKRYIVFSIKNSGKGISKQDLPKLFDRFYRVDPSRTHENGGYGLGLSIAKAIIDSLGGRIYAESVENESTTFTFTLGIYAL</sequence>
<dbReference type="Gene3D" id="1.10.287.130">
    <property type="match status" value="1"/>
</dbReference>
<dbReference type="EC" id="2.7.13.3" evidence="3"/>
<dbReference type="InterPro" id="IPR005467">
    <property type="entry name" value="His_kinase_dom"/>
</dbReference>
<dbReference type="SMART" id="SM00387">
    <property type="entry name" value="HATPase_c"/>
    <property type="match status" value="1"/>
</dbReference>
<dbReference type="Pfam" id="PF00512">
    <property type="entry name" value="HisKA"/>
    <property type="match status" value="1"/>
</dbReference>
<dbReference type="SUPFAM" id="SSF55874">
    <property type="entry name" value="ATPase domain of HSP90 chaperone/DNA topoisomerase II/histidine kinase"/>
    <property type="match status" value="1"/>
</dbReference>
<dbReference type="InterPro" id="IPR036890">
    <property type="entry name" value="HATPase_C_sf"/>
</dbReference>
<accession>B9E5D0</accession>
<evidence type="ECO:0000256" key="5">
    <source>
        <dbReference type="ARBA" id="ARBA00022679"/>
    </source>
</evidence>
<keyword evidence="5" id="KW-0808">Transferase</keyword>
<keyword evidence="4" id="KW-0597">Phosphoprotein</keyword>
<dbReference type="FunFam" id="1.10.287.130:FF:000001">
    <property type="entry name" value="Two-component sensor histidine kinase"/>
    <property type="match status" value="1"/>
</dbReference>
<protein>
    <recommendedName>
        <fullName evidence="3">histidine kinase</fullName>
        <ecNumber evidence="3">2.7.13.3</ecNumber>
    </recommendedName>
</protein>
<dbReference type="GO" id="GO:0005886">
    <property type="term" value="C:plasma membrane"/>
    <property type="evidence" value="ECO:0007669"/>
    <property type="project" value="TreeGrafter"/>
</dbReference>
<dbReference type="EMBL" id="AP009049">
    <property type="protein sequence ID" value="BAH07705.1"/>
    <property type="molecule type" value="Genomic_DNA"/>
</dbReference>
<dbReference type="PANTHER" id="PTHR45453">
    <property type="entry name" value="PHOSPHATE REGULON SENSOR PROTEIN PHOR"/>
    <property type="match status" value="1"/>
</dbReference>